<keyword evidence="1" id="KW-1133">Transmembrane helix</keyword>
<accession>D2MP83</accession>
<reference evidence="3" key="1">
    <citation type="submission" date="2009-12" db="EMBL/GenBank/DDBJ databases">
        <title>Sequence of Clostridiales genomosp. BVAB3 str. UPII9-5.</title>
        <authorList>
            <person name="Madupu R."/>
            <person name="Durkin A.S."/>
            <person name="Torralba M."/>
            <person name="Methe B."/>
            <person name="Sutton G.G."/>
            <person name="Strausberg R.L."/>
            <person name="Nelson K.E."/>
        </authorList>
    </citation>
    <scope>NUCLEOTIDE SEQUENCE [LARGE SCALE GENOMIC DNA]</scope>
    <source>
        <strain evidence="3">W1219</strain>
    </source>
</reference>
<dbReference type="EMBL" id="ADFR01000009">
    <property type="protein sequence ID" value="EFC05495.1"/>
    <property type="molecule type" value="Genomic_DNA"/>
</dbReference>
<comment type="caution">
    <text evidence="2">The sequence shown here is derived from an EMBL/GenBank/DDBJ whole genome shotgun (WGS) entry which is preliminary data.</text>
</comment>
<name>D2MP83_9FIRM</name>
<evidence type="ECO:0000256" key="1">
    <source>
        <dbReference type="SAM" id="Phobius"/>
    </source>
</evidence>
<keyword evidence="3" id="KW-1185">Reference proteome</keyword>
<keyword evidence="1" id="KW-0812">Transmembrane</keyword>
<dbReference type="Proteomes" id="UP000005017">
    <property type="component" value="Unassembled WGS sequence"/>
</dbReference>
<dbReference type="RefSeq" id="WP_006627204.1">
    <property type="nucleotide sequence ID" value="NZ_ADFR01000009.1"/>
</dbReference>
<organism evidence="2 3">
    <name type="scientific">Bulleidia extructa W1219</name>
    <dbReference type="NCBI Taxonomy" id="679192"/>
    <lineage>
        <taxon>Bacteria</taxon>
        <taxon>Bacillati</taxon>
        <taxon>Bacillota</taxon>
        <taxon>Erysipelotrichia</taxon>
        <taxon>Erysipelotrichales</taxon>
        <taxon>Erysipelotrichaceae</taxon>
        <taxon>Bulleidia</taxon>
    </lineage>
</organism>
<keyword evidence="1" id="KW-0472">Membrane</keyword>
<dbReference type="AlphaFoldDB" id="D2MP83"/>
<evidence type="ECO:0000313" key="2">
    <source>
        <dbReference type="EMBL" id="EFC05495.1"/>
    </source>
</evidence>
<gene>
    <name evidence="2" type="ORF">HMPREF9013_1198</name>
</gene>
<evidence type="ECO:0000313" key="3">
    <source>
        <dbReference type="Proteomes" id="UP000005017"/>
    </source>
</evidence>
<sequence length="51" mass="5819">MNHVYWNMLFLSPVFGTRGLLDPGLFGVGVKGFVEVSFWLIIMKPSFIFPL</sequence>
<protein>
    <submittedName>
        <fullName evidence="2">Uncharacterized protein</fullName>
    </submittedName>
</protein>
<proteinExistence type="predicted"/>
<feature type="transmembrane region" description="Helical" evidence="1">
    <location>
        <begin position="20"/>
        <end position="42"/>
    </location>
</feature>